<evidence type="ECO:0000256" key="2">
    <source>
        <dbReference type="ARBA" id="ARBA00022598"/>
    </source>
</evidence>
<dbReference type="Proteomes" id="UP000464658">
    <property type="component" value="Chromosome"/>
</dbReference>
<name>A0A5S9M1M6_BACIA</name>
<feature type="domain" description="tRNA synthetases class I catalytic" evidence="5">
    <location>
        <begin position="7"/>
        <end position="71"/>
    </location>
</feature>
<evidence type="ECO:0000313" key="6">
    <source>
        <dbReference type="EMBL" id="BBP86568.1"/>
    </source>
</evidence>
<evidence type="ECO:0000256" key="4">
    <source>
        <dbReference type="ARBA" id="ARBA00022840"/>
    </source>
</evidence>
<dbReference type="SUPFAM" id="SSF52374">
    <property type="entry name" value="Nucleotidylyl transferase"/>
    <property type="match status" value="1"/>
</dbReference>
<dbReference type="GO" id="GO:0004817">
    <property type="term" value="F:cysteine-tRNA ligase activity"/>
    <property type="evidence" value="ECO:0007669"/>
    <property type="project" value="TreeGrafter"/>
</dbReference>
<evidence type="ECO:0000256" key="1">
    <source>
        <dbReference type="ARBA" id="ARBA00011245"/>
    </source>
</evidence>
<dbReference type="EMBL" id="AP021906">
    <property type="protein sequence ID" value="BBP86568.1"/>
    <property type="molecule type" value="Genomic_DNA"/>
</dbReference>
<dbReference type="GO" id="GO:0006423">
    <property type="term" value="P:cysteinyl-tRNA aminoacylation"/>
    <property type="evidence" value="ECO:0007669"/>
    <property type="project" value="TreeGrafter"/>
</dbReference>
<dbReference type="InterPro" id="IPR032678">
    <property type="entry name" value="tRNA-synt_1_cat_dom"/>
</dbReference>
<keyword evidence="2" id="KW-0436">Ligase</keyword>
<dbReference type="PANTHER" id="PTHR10890">
    <property type="entry name" value="CYSTEINYL-TRNA SYNTHETASE"/>
    <property type="match status" value="1"/>
</dbReference>
<gene>
    <name evidence="6" type="ORF">BsIDN1_01860</name>
</gene>
<dbReference type="AlphaFoldDB" id="A0A5S9M1M6"/>
<dbReference type="GO" id="GO:0005829">
    <property type="term" value="C:cytosol"/>
    <property type="evidence" value="ECO:0007669"/>
    <property type="project" value="TreeGrafter"/>
</dbReference>
<keyword evidence="3" id="KW-0547">Nucleotide-binding</keyword>
<dbReference type="Gene3D" id="3.40.50.620">
    <property type="entry name" value="HUPs"/>
    <property type="match status" value="1"/>
</dbReference>
<dbReference type="PANTHER" id="PTHR10890:SF3">
    <property type="entry name" value="CYSTEINE--TRNA LIGASE, CYTOPLASMIC"/>
    <property type="match status" value="1"/>
</dbReference>
<dbReference type="InterPro" id="IPR024909">
    <property type="entry name" value="Cys-tRNA/MSH_ligase"/>
</dbReference>
<protein>
    <recommendedName>
        <fullName evidence="5">tRNA synthetases class I catalytic domain-containing protein</fullName>
    </recommendedName>
</protein>
<proteinExistence type="predicted"/>
<dbReference type="InterPro" id="IPR014729">
    <property type="entry name" value="Rossmann-like_a/b/a_fold"/>
</dbReference>
<evidence type="ECO:0000256" key="3">
    <source>
        <dbReference type="ARBA" id="ARBA00022741"/>
    </source>
</evidence>
<comment type="subunit">
    <text evidence="1">Monomer.</text>
</comment>
<sequence length="74" mass="8605">MLDLLFFYDTVRKYLEYSGYDVNFVSNFTDVDDKLIKAANELGEDVPTIADRFIQAYFEDVSALGCKKQTFTRE</sequence>
<keyword evidence="4" id="KW-0067">ATP-binding</keyword>
<accession>A0A5S9M1M6</accession>
<reference evidence="6 7" key="1">
    <citation type="submission" date="2019-12" db="EMBL/GenBank/DDBJ databases">
        <title>Full genome sequence of a Bacillus safensis strain isolated from commercially available natto in Indonesia.</title>
        <authorList>
            <person name="Yoshida M."/>
            <person name="Uomi M."/>
            <person name="Waturangi D."/>
            <person name="Ekaputri J.J."/>
            <person name="Setiamarga D.H.E."/>
        </authorList>
    </citation>
    <scope>NUCLEOTIDE SEQUENCE [LARGE SCALE GENOMIC DNA]</scope>
    <source>
        <strain evidence="6 7">IDN1</strain>
    </source>
</reference>
<dbReference type="Pfam" id="PF01406">
    <property type="entry name" value="tRNA-synt_1e"/>
    <property type="match status" value="1"/>
</dbReference>
<evidence type="ECO:0000259" key="5">
    <source>
        <dbReference type="Pfam" id="PF01406"/>
    </source>
</evidence>
<organism evidence="6 7">
    <name type="scientific">Bacillus safensis</name>
    <dbReference type="NCBI Taxonomy" id="561879"/>
    <lineage>
        <taxon>Bacteria</taxon>
        <taxon>Bacillati</taxon>
        <taxon>Bacillota</taxon>
        <taxon>Bacilli</taxon>
        <taxon>Bacillales</taxon>
        <taxon>Bacillaceae</taxon>
        <taxon>Bacillus</taxon>
    </lineage>
</organism>
<evidence type="ECO:0000313" key="7">
    <source>
        <dbReference type="Proteomes" id="UP000464658"/>
    </source>
</evidence>
<dbReference type="GO" id="GO:0005524">
    <property type="term" value="F:ATP binding"/>
    <property type="evidence" value="ECO:0007669"/>
    <property type="project" value="UniProtKB-KW"/>
</dbReference>